<dbReference type="GO" id="GO:0005764">
    <property type="term" value="C:lysosome"/>
    <property type="evidence" value="ECO:0007669"/>
    <property type="project" value="TreeGrafter"/>
</dbReference>
<sequence>MRPVGVLLAFCCLVLSTTGDHLRDFCSQTLNPDRKPGFPKKINPHDPGVLQAARHSAERFNNCTNDIFLFKESHISRALVQIVKGLKYMLDMKIGRTSCKKIQHPILDNCDFQTNHTLKRVKRRGLTSSHPLTAVPALTRSPGLWETSLLASFQISLPASLQ</sequence>
<dbReference type="SUPFAM" id="SSF54403">
    <property type="entry name" value="Cystatin/monellin"/>
    <property type="match status" value="1"/>
</dbReference>
<dbReference type="CDD" id="cd00042">
    <property type="entry name" value="CY"/>
    <property type="match status" value="1"/>
</dbReference>
<dbReference type="Pfam" id="PF00031">
    <property type="entry name" value="Cystatin"/>
    <property type="match status" value="1"/>
</dbReference>
<dbReference type="GO" id="GO:0005770">
    <property type="term" value="C:late endosome"/>
    <property type="evidence" value="ECO:0007669"/>
    <property type="project" value="TreeGrafter"/>
</dbReference>
<dbReference type="GO" id="GO:0031643">
    <property type="term" value="P:positive regulation of myelination"/>
    <property type="evidence" value="ECO:0007669"/>
    <property type="project" value="TreeGrafter"/>
</dbReference>
<dbReference type="InterPro" id="IPR000010">
    <property type="entry name" value="Cystatin_dom"/>
</dbReference>
<feature type="domain" description="Cystatin" evidence="2">
    <location>
        <begin position="34"/>
        <end position="132"/>
    </location>
</feature>
<dbReference type="GO" id="GO:1903979">
    <property type="term" value="P:negative regulation of microglial cell activation"/>
    <property type="evidence" value="ECO:0007669"/>
    <property type="project" value="TreeGrafter"/>
</dbReference>
<name>A0A2Y9IMW1_ENHLU</name>
<evidence type="ECO:0000259" key="2">
    <source>
        <dbReference type="SMART" id="SM00043"/>
    </source>
</evidence>
<feature type="signal peptide" evidence="1">
    <location>
        <begin position="1"/>
        <end position="19"/>
    </location>
</feature>
<dbReference type="STRING" id="391180.A0A2Y9IMW1"/>
<dbReference type="GO" id="GO:0006955">
    <property type="term" value="P:immune response"/>
    <property type="evidence" value="ECO:0007669"/>
    <property type="project" value="InterPro"/>
</dbReference>
<gene>
    <name evidence="4" type="primary">LOC111141628</name>
</gene>
<dbReference type="AlphaFoldDB" id="A0A2Y9IMW1"/>
<dbReference type="Gene3D" id="3.10.450.10">
    <property type="match status" value="1"/>
</dbReference>
<accession>A0A2Y9IMW1</accession>
<dbReference type="GO" id="GO:0005615">
    <property type="term" value="C:extracellular space"/>
    <property type="evidence" value="ECO:0007669"/>
    <property type="project" value="TreeGrafter"/>
</dbReference>
<evidence type="ECO:0000313" key="4">
    <source>
        <dbReference type="RefSeq" id="XP_022350052.1"/>
    </source>
</evidence>
<proteinExistence type="predicted"/>
<dbReference type="GeneID" id="111141628"/>
<dbReference type="SMART" id="SM00043">
    <property type="entry name" value="CY"/>
    <property type="match status" value="1"/>
</dbReference>
<dbReference type="OrthoDB" id="9929365at2759"/>
<evidence type="ECO:0000313" key="3">
    <source>
        <dbReference type="Proteomes" id="UP000248482"/>
    </source>
</evidence>
<keyword evidence="1" id="KW-0732">Signal</keyword>
<dbReference type="KEGG" id="elk:111141628"/>
<protein>
    <submittedName>
        <fullName evidence="4">Cystatin-F isoform X1</fullName>
    </submittedName>
</protein>
<dbReference type="InterPro" id="IPR042886">
    <property type="entry name" value="Cystatin-F"/>
</dbReference>
<organism evidence="3 4">
    <name type="scientific">Enhydra lutris kenyoni</name>
    <name type="common">northern sea otter</name>
    <dbReference type="NCBI Taxonomy" id="391180"/>
    <lineage>
        <taxon>Eukaryota</taxon>
        <taxon>Metazoa</taxon>
        <taxon>Chordata</taxon>
        <taxon>Craniata</taxon>
        <taxon>Vertebrata</taxon>
        <taxon>Euteleostomi</taxon>
        <taxon>Mammalia</taxon>
        <taxon>Eutheria</taxon>
        <taxon>Laurasiatheria</taxon>
        <taxon>Carnivora</taxon>
        <taxon>Caniformia</taxon>
        <taxon>Musteloidea</taxon>
        <taxon>Mustelidae</taxon>
        <taxon>Lutrinae</taxon>
        <taxon>Enhydra</taxon>
    </lineage>
</organism>
<keyword evidence="3" id="KW-1185">Reference proteome</keyword>
<evidence type="ECO:0000256" key="1">
    <source>
        <dbReference type="SAM" id="SignalP"/>
    </source>
</evidence>
<dbReference type="PANTHER" id="PTHR47141:SF1">
    <property type="entry name" value="CYSTATIN-F"/>
    <property type="match status" value="1"/>
</dbReference>
<dbReference type="GO" id="GO:0005794">
    <property type="term" value="C:Golgi apparatus"/>
    <property type="evidence" value="ECO:0007669"/>
    <property type="project" value="TreeGrafter"/>
</dbReference>
<reference evidence="4" key="1">
    <citation type="submission" date="2025-08" db="UniProtKB">
        <authorList>
            <consortium name="RefSeq"/>
        </authorList>
    </citation>
    <scope>IDENTIFICATION</scope>
    <source>
        <tissue evidence="4">Blood</tissue>
    </source>
</reference>
<feature type="chain" id="PRO_5018687389" evidence="1">
    <location>
        <begin position="20"/>
        <end position="162"/>
    </location>
</feature>
<dbReference type="GO" id="GO:0004869">
    <property type="term" value="F:cysteine-type endopeptidase inhibitor activity"/>
    <property type="evidence" value="ECO:0007669"/>
    <property type="project" value="InterPro"/>
</dbReference>
<dbReference type="PANTHER" id="PTHR47141">
    <property type="entry name" value="CYSTATIN-F"/>
    <property type="match status" value="1"/>
</dbReference>
<dbReference type="GO" id="GO:0005783">
    <property type="term" value="C:endoplasmic reticulum"/>
    <property type="evidence" value="ECO:0007669"/>
    <property type="project" value="TreeGrafter"/>
</dbReference>
<dbReference type="RefSeq" id="XP_022350052.1">
    <property type="nucleotide sequence ID" value="XM_022494344.1"/>
</dbReference>
<dbReference type="InterPro" id="IPR046350">
    <property type="entry name" value="Cystatin_sf"/>
</dbReference>
<dbReference type="Proteomes" id="UP000248482">
    <property type="component" value="Unplaced"/>
</dbReference>